<accession>A0A521FKJ5</accession>
<feature type="transmembrane region" description="Helical" evidence="7">
    <location>
        <begin position="186"/>
        <end position="203"/>
    </location>
</feature>
<dbReference type="GO" id="GO:0005524">
    <property type="term" value="F:ATP binding"/>
    <property type="evidence" value="ECO:0007669"/>
    <property type="project" value="InterPro"/>
</dbReference>
<evidence type="ECO:0000313" key="10">
    <source>
        <dbReference type="Proteomes" id="UP000317484"/>
    </source>
</evidence>
<evidence type="ECO:0000256" key="7">
    <source>
        <dbReference type="SAM" id="Phobius"/>
    </source>
</evidence>
<dbReference type="InterPro" id="IPR000719">
    <property type="entry name" value="Prot_kinase_dom"/>
</dbReference>
<dbReference type="GO" id="GO:0005886">
    <property type="term" value="C:plasma membrane"/>
    <property type="evidence" value="ECO:0007669"/>
    <property type="project" value="UniProtKB-SubCell"/>
</dbReference>
<keyword evidence="4 7" id="KW-1133">Transmembrane helix</keyword>
<feature type="transmembrane region" description="Helical" evidence="7">
    <location>
        <begin position="162"/>
        <end position="180"/>
    </location>
</feature>
<name>A0A521FKJ5_9ACTN</name>
<dbReference type="Proteomes" id="UP000317484">
    <property type="component" value="Unassembled WGS sequence"/>
</dbReference>
<feature type="region of interest" description="Disordered" evidence="6">
    <location>
        <begin position="1"/>
        <end position="28"/>
    </location>
</feature>
<dbReference type="Pfam" id="PF03706">
    <property type="entry name" value="LPG_synthase_TM"/>
    <property type="match status" value="1"/>
</dbReference>
<dbReference type="Gene3D" id="1.10.510.10">
    <property type="entry name" value="Transferase(Phosphotransferase) domain 1"/>
    <property type="match status" value="1"/>
</dbReference>
<dbReference type="PANTHER" id="PTHR39087:SF2">
    <property type="entry name" value="UPF0104 MEMBRANE PROTEIN MJ1595"/>
    <property type="match status" value="1"/>
</dbReference>
<keyword evidence="10" id="KW-1185">Reference proteome</keyword>
<feature type="transmembrane region" description="Helical" evidence="7">
    <location>
        <begin position="35"/>
        <end position="55"/>
    </location>
</feature>
<evidence type="ECO:0000313" key="9">
    <source>
        <dbReference type="EMBL" id="SMO96639.1"/>
    </source>
</evidence>
<feature type="domain" description="Protein kinase" evidence="8">
    <location>
        <begin position="242"/>
        <end position="534"/>
    </location>
</feature>
<evidence type="ECO:0000256" key="3">
    <source>
        <dbReference type="ARBA" id="ARBA00022692"/>
    </source>
</evidence>
<feature type="transmembrane region" description="Helical" evidence="7">
    <location>
        <begin position="524"/>
        <end position="544"/>
    </location>
</feature>
<proteinExistence type="predicted"/>
<feature type="transmembrane region" description="Helical" evidence="7">
    <location>
        <begin position="486"/>
        <end position="504"/>
    </location>
</feature>
<feature type="compositionally biased region" description="Basic and acidic residues" evidence="6">
    <location>
        <begin position="17"/>
        <end position="27"/>
    </location>
</feature>
<keyword evidence="2" id="KW-1003">Cell membrane</keyword>
<feature type="transmembrane region" description="Helical" evidence="7">
    <location>
        <begin position="762"/>
        <end position="783"/>
    </location>
</feature>
<dbReference type="InterPro" id="IPR022791">
    <property type="entry name" value="L-PG_synthase/AglD"/>
</dbReference>
<dbReference type="EMBL" id="FXTJ01000010">
    <property type="protein sequence ID" value="SMO96639.1"/>
    <property type="molecule type" value="Genomic_DNA"/>
</dbReference>
<feature type="transmembrane region" description="Helical" evidence="7">
    <location>
        <begin position="684"/>
        <end position="707"/>
    </location>
</feature>
<feature type="transmembrane region" description="Helical" evidence="7">
    <location>
        <begin position="713"/>
        <end position="730"/>
    </location>
</feature>
<evidence type="ECO:0000256" key="5">
    <source>
        <dbReference type="ARBA" id="ARBA00023136"/>
    </source>
</evidence>
<evidence type="ECO:0000256" key="2">
    <source>
        <dbReference type="ARBA" id="ARBA00022475"/>
    </source>
</evidence>
<dbReference type="PROSITE" id="PS50011">
    <property type="entry name" value="PROTEIN_KINASE_DOM"/>
    <property type="match status" value="1"/>
</dbReference>
<dbReference type="AlphaFoldDB" id="A0A521FKJ5"/>
<dbReference type="RefSeq" id="WP_142460297.1">
    <property type="nucleotide sequence ID" value="NZ_FXTJ01000010.1"/>
</dbReference>
<keyword evidence="5 7" id="KW-0472">Membrane</keyword>
<organism evidence="9 10">
    <name type="scientific">Geodermatophilus aquaeductus</name>
    <dbReference type="NCBI Taxonomy" id="1564161"/>
    <lineage>
        <taxon>Bacteria</taxon>
        <taxon>Bacillati</taxon>
        <taxon>Actinomycetota</taxon>
        <taxon>Actinomycetes</taxon>
        <taxon>Geodermatophilales</taxon>
        <taxon>Geodermatophilaceae</taxon>
        <taxon>Geodermatophilus</taxon>
    </lineage>
</organism>
<gene>
    <name evidence="9" type="ORF">SAMN06273567_11041</name>
</gene>
<evidence type="ECO:0000256" key="4">
    <source>
        <dbReference type="ARBA" id="ARBA00022989"/>
    </source>
</evidence>
<feature type="transmembrane region" description="Helical" evidence="7">
    <location>
        <begin position="633"/>
        <end position="653"/>
    </location>
</feature>
<comment type="subcellular location">
    <subcellularLocation>
        <location evidence="1">Cell membrane</location>
        <topology evidence="1">Multi-pass membrane protein</topology>
    </subcellularLocation>
</comment>
<dbReference type="InterPro" id="IPR011009">
    <property type="entry name" value="Kinase-like_dom_sf"/>
</dbReference>
<feature type="compositionally biased region" description="Low complexity" evidence="6">
    <location>
        <begin position="1"/>
        <end position="16"/>
    </location>
</feature>
<reference evidence="9 10" key="1">
    <citation type="submission" date="2017-05" db="EMBL/GenBank/DDBJ databases">
        <authorList>
            <person name="Varghese N."/>
            <person name="Submissions S."/>
        </authorList>
    </citation>
    <scope>NUCLEOTIDE SEQUENCE [LARGE SCALE GENOMIC DNA]</scope>
    <source>
        <strain evidence="9 10">DSM 46834</strain>
    </source>
</reference>
<feature type="transmembrane region" description="Helical" evidence="7">
    <location>
        <begin position="588"/>
        <end position="613"/>
    </location>
</feature>
<keyword evidence="3 7" id="KW-0812">Transmembrane</keyword>
<feature type="transmembrane region" description="Helical" evidence="7">
    <location>
        <begin position="109"/>
        <end position="130"/>
    </location>
</feature>
<evidence type="ECO:0000256" key="6">
    <source>
        <dbReference type="SAM" id="MobiDB-lite"/>
    </source>
</evidence>
<feature type="transmembrane region" description="Helical" evidence="7">
    <location>
        <begin position="80"/>
        <end position="102"/>
    </location>
</feature>
<sequence>MTRTDTPATRPATTPAGEDHSREEVTGYERSPSDVLRVAVLTVAALLLLLVARWVRGEASALDDDLVRRVSSAAPAVERVLAGAATLLAAGSVAAAWTAAALTRRPRLVGYLLVAGLTAVALARGAGWLLDGGGTLGSDGLAAATASFAVLAPFVSRRWRRAGVLVVAGTTLLHLLAPLGFPATQAVALVLGAAAGSGTLLLLGRPVTRPTRAAVAAALAGSGLDPVDVQPASVDARGSVPWTAVLRNGDRVFAKVMGAENRAADLLFRTYRFLRLRNVGDERPFSSLRRTVEHEALVSLLVRDAGARTPRLRTISPVGRDALLLSYDLVDGATLDRLPDAALTPPVLHGIWEQVALLRRHRVAHRDLRRANLLLDPSGAPWLIDFGFSEVAAAPALLDADVAQLLVALALETGVDAAVDSAVAGLGPEAVAASLPRLQPESLSGATREAAKHAGHLLADLRAAVSTHCGVPEPPLTDLDRVRPRTLVLGVVLAVVTYVLVPQLGDLAGMAERVRDADWAWAPLVLAASALTYVGAAVSLAGAVPSRLRPLPTLVAQLASAFTGKLAPAALGGMALDVRFLQRSGVDLAVATSAVGLSYAAGTAVHVLLLLGFGIWAGRSLAGALGPVESPAVLWGALALLAVLVAAAAVPAVRRTVAGRLLPPLRRARHGVAAVLRSPGKLGLLLGGSATTTLGYLLCLYLCTVALGGDLGPAVVGAVYLVGAAVAAAAPTPGGLGALEAALIAGLVGAGMDHTVAVPAVFLFRIATFWLPVLPGWFALRWLRRTDAV</sequence>
<dbReference type="NCBIfam" id="TIGR00374">
    <property type="entry name" value="flippase-like domain"/>
    <property type="match status" value="1"/>
</dbReference>
<feature type="transmembrane region" description="Helical" evidence="7">
    <location>
        <begin position="136"/>
        <end position="155"/>
    </location>
</feature>
<dbReference type="SUPFAM" id="SSF56112">
    <property type="entry name" value="Protein kinase-like (PK-like)"/>
    <property type="match status" value="1"/>
</dbReference>
<evidence type="ECO:0000256" key="1">
    <source>
        <dbReference type="ARBA" id="ARBA00004651"/>
    </source>
</evidence>
<dbReference type="GO" id="GO:0004672">
    <property type="term" value="F:protein kinase activity"/>
    <property type="evidence" value="ECO:0007669"/>
    <property type="project" value="InterPro"/>
</dbReference>
<dbReference type="PANTHER" id="PTHR39087">
    <property type="entry name" value="UPF0104 MEMBRANE PROTEIN MJ1595"/>
    <property type="match status" value="1"/>
</dbReference>
<evidence type="ECO:0000259" key="8">
    <source>
        <dbReference type="PROSITE" id="PS50011"/>
    </source>
</evidence>
<protein>
    <submittedName>
        <fullName evidence="9">Undecaprenyl-diphosphatase</fullName>
    </submittedName>
</protein>